<organism evidence="1">
    <name type="scientific">marine sediment metagenome</name>
    <dbReference type="NCBI Taxonomy" id="412755"/>
    <lineage>
        <taxon>unclassified sequences</taxon>
        <taxon>metagenomes</taxon>
        <taxon>ecological metagenomes</taxon>
    </lineage>
</organism>
<protein>
    <submittedName>
        <fullName evidence="1">Uncharacterized protein</fullName>
    </submittedName>
</protein>
<dbReference type="EMBL" id="BARS01038748">
    <property type="protein sequence ID" value="GAG26013.1"/>
    <property type="molecule type" value="Genomic_DNA"/>
</dbReference>
<feature type="non-terminal residue" evidence="1">
    <location>
        <position position="255"/>
    </location>
</feature>
<feature type="non-terminal residue" evidence="1">
    <location>
        <position position="1"/>
    </location>
</feature>
<accession>X0WNE4</accession>
<sequence length="255" mass="29121">KTHLNQITEAHKTIQKTDNVYIANKHATIIANNLTDIQNGSSQMKSSLQTIEHEKETEALQEKVFIPPIMFTQIRWRYRSFNMGQYNNDQWYTNWLNLPKKLRGGLGLINYYKTVGEVSDDTFNWVILNSGHNLLEHLDPAIPPTDLSTILPYLNTVLENLVKVVLIKELKIGFTGIFNHIELANYVNIYTEIANTNERTLTNIYKKAGGIADILRRVFVKMTPPPPVEPRAVDPVYRGMDAAGTATHLQEFVKE</sequence>
<name>X0WNE4_9ZZZZ</name>
<gene>
    <name evidence="1" type="ORF">S01H1_59249</name>
</gene>
<evidence type="ECO:0000313" key="1">
    <source>
        <dbReference type="EMBL" id="GAG26013.1"/>
    </source>
</evidence>
<proteinExistence type="predicted"/>
<comment type="caution">
    <text evidence="1">The sequence shown here is derived from an EMBL/GenBank/DDBJ whole genome shotgun (WGS) entry which is preliminary data.</text>
</comment>
<reference evidence="1" key="1">
    <citation type="journal article" date="2014" name="Front. Microbiol.">
        <title>High frequency of phylogenetically diverse reductive dehalogenase-homologous genes in deep subseafloor sedimentary metagenomes.</title>
        <authorList>
            <person name="Kawai M."/>
            <person name="Futagami T."/>
            <person name="Toyoda A."/>
            <person name="Takaki Y."/>
            <person name="Nishi S."/>
            <person name="Hori S."/>
            <person name="Arai W."/>
            <person name="Tsubouchi T."/>
            <person name="Morono Y."/>
            <person name="Uchiyama I."/>
            <person name="Ito T."/>
            <person name="Fujiyama A."/>
            <person name="Inagaki F."/>
            <person name="Takami H."/>
        </authorList>
    </citation>
    <scope>NUCLEOTIDE SEQUENCE</scope>
    <source>
        <strain evidence="1">Expedition CK06-06</strain>
    </source>
</reference>
<dbReference type="AlphaFoldDB" id="X0WNE4"/>